<dbReference type="GO" id="GO:0005975">
    <property type="term" value="P:carbohydrate metabolic process"/>
    <property type="evidence" value="ECO:0007669"/>
    <property type="project" value="InterPro"/>
</dbReference>
<organism evidence="2 4">
    <name type="scientific">Catenibacterium mitsuokai</name>
    <dbReference type="NCBI Taxonomy" id="100886"/>
    <lineage>
        <taxon>Bacteria</taxon>
        <taxon>Bacillati</taxon>
        <taxon>Bacillota</taxon>
        <taxon>Erysipelotrichia</taxon>
        <taxon>Erysipelotrichales</taxon>
        <taxon>Coprobacillaceae</taxon>
        <taxon>Catenibacterium</taxon>
    </lineage>
</organism>
<dbReference type="CDD" id="cd10944">
    <property type="entry name" value="CE4_SmPgdA_like"/>
    <property type="match status" value="1"/>
</dbReference>
<comment type="caution">
    <text evidence="2">The sequence shown here is derived from an EMBL/GenBank/DDBJ whole genome shotgun (WGS) entry which is preliminary data.</text>
</comment>
<keyword evidence="5" id="KW-1185">Reference proteome</keyword>
<evidence type="ECO:0000313" key="4">
    <source>
        <dbReference type="Proteomes" id="UP001196408"/>
    </source>
</evidence>
<evidence type="ECO:0000313" key="2">
    <source>
        <dbReference type="EMBL" id="MBV3381835.1"/>
    </source>
</evidence>
<dbReference type="InterPro" id="IPR002509">
    <property type="entry name" value="NODB_dom"/>
</dbReference>
<dbReference type="GO" id="GO:0016810">
    <property type="term" value="F:hydrolase activity, acting on carbon-nitrogen (but not peptide) bonds"/>
    <property type="evidence" value="ECO:0007669"/>
    <property type="project" value="InterPro"/>
</dbReference>
<name>A0AAW4MTD6_9FIRM</name>
<dbReference type="EMBL" id="JAHOEL010000004">
    <property type="protein sequence ID" value="MBV3391859.1"/>
    <property type="molecule type" value="Genomic_DNA"/>
</dbReference>
<proteinExistence type="predicted"/>
<dbReference type="InterPro" id="IPR050248">
    <property type="entry name" value="Polysacc_deacetylase_ArnD"/>
</dbReference>
<dbReference type="PROSITE" id="PS51677">
    <property type="entry name" value="NODB"/>
    <property type="match status" value="1"/>
</dbReference>
<dbReference type="Proteomes" id="UP001197492">
    <property type="component" value="Unassembled WGS sequence"/>
</dbReference>
<gene>
    <name evidence="2" type="ORF">KSV97_01045</name>
    <name evidence="3" type="ORF">KSW06_01055</name>
</gene>
<evidence type="ECO:0000313" key="3">
    <source>
        <dbReference type="EMBL" id="MBV3391859.1"/>
    </source>
</evidence>
<dbReference type="PANTHER" id="PTHR10587:SF125">
    <property type="entry name" value="POLYSACCHARIDE DEACETYLASE YHEN-RELATED"/>
    <property type="match status" value="1"/>
</dbReference>
<feature type="domain" description="NodB homology" evidence="1">
    <location>
        <begin position="36"/>
        <end position="225"/>
    </location>
</feature>
<dbReference type="Pfam" id="PF01522">
    <property type="entry name" value="Polysacc_deac_1"/>
    <property type="match status" value="1"/>
</dbReference>
<dbReference type="PANTHER" id="PTHR10587">
    <property type="entry name" value="GLYCOSYL TRANSFERASE-RELATED"/>
    <property type="match status" value="1"/>
</dbReference>
<evidence type="ECO:0000259" key="1">
    <source>
        <dbReference type="PROSITE" id="PS51677"/>
    </source>
</evidence>
<protein>
    <submittedName>
        <fullName evidence="2">Polysaccharide deacetylase</fullName>
    </submittedName>
</protein>
<dbReference type="Gene3D" id="3.20.20.370">
    <property type="entry name" value="Glycoside hydrolase/deacetylase"/>
    <property type="match status" value="1"/>
</dbReference>
<dbReference type="InterPro" id="IPR011330">
    <property type="entry name" value="Glyco_hydro/deAcase_b/a-brl"/>
</dbReference>
<evidence type="ECO:0000313" key="5">
    <source>
        <dbReference type="Proteomes" id="UP001197492"/>
    </source>
</evidence>
<reference evidence="2 5" key="1">
    <citation type="submission" date="2021-06" db="EMBL/GenBank/DDBJ databases">
        <title>Collection of gut derived symbiotic bacterial strains cultured from healthy donors.</title>
        <authorList>
            <person name="Lin H."/>
            <person name="Littmann E."/>
            <person name="Pamer E.G."/>
        </authorList>
    </citation>
    <scope>NUCLEOTIDE SEQUENCE</scope>
    <source>
        <strain evidence="3 5">MSK.21.70</strain>
        <strain evidence="2">MSK.21.82</strain>
    </source>
</reference>
<dbReference type="EMBL" id="JAHOEF010000004">
    <property type="protein sequence ID" value="MBV3381835.1"/>
    <property type="molecule type" value="Genomic_DNA"/>
</dbReference>
<dbReference type="Proteomes" id="UP001196408">
    <property type="component" value="Unassembled WGS sequence"/>
</dbReference>
<sequence length="240" mass="27153">MVSGKGDVLMKKINIAIAFMLLISLVYSPVHADEVKEVYLTFDDGPSHNTPQVLDILDKYNVKATFFVTGENARYQSYIRTAYLKGHAIGAHSYTHKYSIYQSEETYFEDLGNIEKIIKEQTGRTSKLIRFPGGSSNTISRHYSQGIMAKVAQVVEKKGYKYYDWNVSSNDATGRSVNPARIIESSKSRLPRVCVLMHDTATKTTTVQALPAIIEYYQANGYTFKTLEHTDFVSHQRINN</sequence>
<dbReference type="SUPFAM" id="SSF88713">
    <property type="entry name" value="Glycoside hydrolase/deacetylase"/>
    <property type="match status" value="1"/>
</dbReference>
<accession>A0AAW4MTD6</accession>
<dbReference type="AlphaFoldDB" id="A0AAW4MTD6"/>